<proteinExistence type="predicted"/>
<dbReference type="Proteomes" id="UP000242258">
    <property type="component" value="Unassembled WGS sequence"/>
</dbReference>
<dbReference type="RefSeq" id="WP_070049916.1">
    <property type="nucleotide sequence ID" value="NZ_CBCSDO010000009.1"/>
</dbReference>
<dbReference type="EMBL" id="MKEK01000001">
    <property type="protein sequence ID" value="OEY70362.1"/>
    <property type="molecule type" value="Genomic_DNA"/>
</dbReference>
<gene>
    <name evidence="1" type="ORF">BI198_12845</name>
</gene>
<sequence length="259" mass="29233">MLVPDAVSLPNEVLNNLDAMVDLDNITLTNQNLLSSSDIASLEEQISKVQNDSIKLALKAIVQINIDKNIAEAKKIFHRSILLDSTEPASWLHFANYLWARGYPSESYAILVESLNYIHDQVLISSLCSKAAHFRDLDTISYCFNLIDKHGNMSSYDPQKITNLMRFYTEALKTNERLGVDSKRISELAIGVFDLLGKNGFIVKSVQTNVNDPDCIPFFVTVDAKEGKRYFDLNMEIADYLIDQDATCEKVSFFVSEFN</sequence>
<name>A0A1E7Q840_9GAMM</name>
<evidence type="ECO:0000313" key="1">
    <source>
        <dbReference type="EMBL" id="OEY70362.1"/>
    </source>
</evidence>
<accession>A0A1E7Q840</accession>
<organism evidence="1 2">
    <name type="scientific">Rheinheimera salexigens</name>
    <dbReference type="NCBI Taxonomy" id="1628148"/>
    <lineage>
        <taxon>Bacteria</taxon>
        <taxon>Pseudomonadati</taxon>
        <taxon>Pseudomonadota</taxon>
        <taxon>Gammaproteobacteria</taxon>
        <taxon>Chromatiales</taxon>
        <taxon>Chromatiaceae</taxon>
        <taxon>Rheinheimera</taxon>
    </lineage>
</organism>
<dbReference type="AlphaFoldDB" id="A0A1E7Q840"/>
<evidence type="ECO:0000313" key="2">
    <source>
        <dbReference type="Proteomes" id="UP000242258"/>
    </source>
</evidence>
<keyword evidence="2" id="KW-1185">Reference proteome</keyword>
<reference evidence="2" key="1">
    <citation type="submission" date="2016-09" db="EMBL/GenBank/DDBJ databases">
        <authorList>
            <person name="Wan X."/>
            <person name="Hou S."/>
        </authorList>
    </citation>
    <scope>NUCLEOTIDE SEQUENCE [LARGE SCALE GENOMIC DNA]</scope>
    <source>
        <strain evidence="2">KH87</strain>
    </source>
</reference>
<protein>
    <submittedName>
        <fullName evidence="1">Uncharacterized protein</fullName>
    </submittedName>
</protein>
<comment type="caution">
    <text evidence="1">The sequence shown here is derived from an EMBL/GenBank/DDBJ whole genome shotgun (WGS) entry which is preliminary data.</text>
</comment>